<name>A0A392PS53_9FABA</name>
<dbReference type="SUPFAM" id="SSF52058">
    <property type="entry name" value="L domain-like"/>
    <property type="match status" value="1"/>
</dbReference>
<sequence>MSITAMHLSFSDGPCLPPNLQSIYIKSPRITMPPMTEWGLQRLNDLSRLTIGGDIVNTLLKEPLLSISLVDLSISNLSATKSIEGNGLRHLSSIETLSFYDCSGLESLSKDMFPSSLKSLYFSDCLVLASLSEDTLPSSLKLLSIWRCPLLEARYEYEEHWSNIAHIPVIDINGKLTM</sequence>
<dbReference type="EMBL" id="LXQA010092708">
    <property type="protein sequence ID" value="MCI14512.1"/>
    <property type="molecule type" value="Genomic_DNA"/>
</dbReference>
<reference evidence="1 2" key="1">
    <citation type="journal article" date="2018" name="Front. Plant Sci.">
        <title>Red Clover (Trifolium pratense) and Zigzag Clover (T. medium) - A Picture of Genomic Similarities and Differences.</title>
        <authorList>
            <person name="Dluhosova J."/>
            <person name="Istvanek J."/>
            <person name="Nedelnik J."/>
            <person name="Repkova J."/>
        </authorList>
    </citation>
    <scope>NUCLEOTIDE SEQUENCE [LARGE SCALE GENOMIC DNA]</scope>
    <source>
        <strain evidence="2">cv. 10/8</strain>
        <tissue evidence="1">Leaf</tissue>
    </source>
</reference>
<dbReference type="Proteomes" id="UP000265520">
    <property type="component" value="Unassembled WGS sequence"/>
</dbReference>
<proteinExistence type="predicted"/>
<comment type="caution">
    <text evidence="1">The sequence shown here is derived from an EMBL/GenBank/DDBJ whole genome shotgun (WGS) entry which is preliminary data.</text>
</comment>
<keyword evidence="2" id="KW-1185">Reference proteome</keyword>
<organism evidence="1 2">
    <name type="scientific">Trifolium medium</name>
    <dbReference type="NCBI Taxonomy" id="97028"/>
    <lineage>
        <taxon>Eukaryota</taxon>
        <taxon>Viridiplantae</taxon>
        <taxon>Streptophyta</taxon>
        <taxon>Embryophyta</taxon>
        <taxon>Tracheophyta</taxon>
        <taxon>Spermatophyta</taxon>
        <taxon>Magnoliopsida</taxon>
        <taxon>eudicotyledons</taxon>
        <taxon>Gunneridae</taxon>
        <taxon>Pentapetalae</taxon>
        <taxon>rosids</taxon>
        <taxon>fabids</taxon>
        <taxon>Fabales</taxon>
        <taxon>Fabaceae</taxon>
        <taxon>Papilionoideae</taxon>
        <taxon>50 kb inversion clade</taxon>
        <taxon>NPAAA clade</taxon>
        <taxon>Hologalegina</taxon>
        <taxon>IRL clade</taxon>
        <taxon>Trifolieae</taxon>
        <taxon>Trifolium</taxon>
    </lineage>
</organism>
<protein>
    <submittedName>
        <fullName evidence="1">LRR and NB-ARC domain disease resistance protein</fullName>
    </submittedName>
</protein>
<evidence type="ECO:0000313" key="2">
    <source>
        <dbReference type="Proteomes" id="UP000265520"/>
    </source>
</evidence>
<dbReference type="AlphaFoldDB" id="A0A392PS53"/>
<accession>A0A392PS53</accession>
<evidence type="ECO:0000313" key="1">
    <source>
        <dbReference type="EMBL" id="MCI14512.1"/>
    </source>
</evidence>
<dbReference type="Gene3D" id="3.80.10.10">
    <property type="entry name" value="Ribonuclease Inhibitor"/>
    <property type="match status" value="1"/>
</dbReference>
<dbReference type="InterPro" id="IPR032675">
    <property type="entry name" value="LRR_dom_sf"/>
</dbReference>